<name>A0A7G2CTH2_9TRYP</name>
<sequence length="313" mass="36475">MRRVTLGTTLLGLHCTRREESTAPPPPSSSSSSPPPEKEDSFFFRARWNYCTLFRSKTLTDFFWCDKNRVVAIAHTYQHIERDITVTLIPIRHMAHPLFFKQVDELCCQHDSVLMEGRVPLLNAPYSTFVHPREKLEKIRPDDHEDDEGWEPREVERFFQPFSWGVAASPNHTVVHAADKYDYEKLPLWASVRFNTPLLGSLAREKHCLNMIYPLRRNGYKSFAIPWGAFHMPLFHEMLVDNDFELTSMCSLLVLQRIDGTVSEGECQQVWRAQRRRRSRIYILYGVGGLLLGWGFVSSVRVQYNRDIKEINS</sequence>
<feature type="region of interest" description="Disordered" evidence="1">
    <location>
        <begin position="17"/>
        <end position="38"/>
    </location>
</feature>
<reference evidence="3 4" key="1">
    <citation type="submission" date="2020-08" db="EMBL/GenBank/DDBJ databases">
        <authorList>
            <person name="Newling K."/>
            <person name="Davey J."/>
            <person name="Forrester S."/>
        </authorList>
    </citation>
    <scope>NUCLEOTIDE SEQUENCE [LARGE SCALE GENOMIC DNA]</scope>
    <source>
        <strain evidence="4">Crithidia deanei Carvalho (ATCC PRA-265)</strain>
    </source>
</reference>
<gene>
    <name evidence="3" type="ORF">ADEAN_000989500</name>
</gene>
<evidence type="ECO:0000313" key="3">
    <source>
        <dbReference type="EMBL" id="CAD2222351.1"/>
    </source>
</evidence>
<dbReference type="Proteomes" id="UP000515908">
    <property type="component" value="Chromosome 25"/>
</dbReference>
<organism evidence="3 4">
    <name type="scientific">Angomonas deanei</name>
    <dbReference type="NCBI Taxonomy" id="59799"/>
    <lineage>
        <taxon>Eukaryota</taxon>
        <taxon>Discoba</taxon>
        <taxon>Euglenozoa</taxon>
        <taxon>Kinetoplastea</taxon>
        <taxon>Metakinetoplastina</taxon>
        <taxon>Trypanosomatida</taxon>
        <taxon>Trypanosomatidae</taxon>
        <taxon>Strigomonadinae</taxon>
        <taxon>Angomonas</taxon>
    </lineage>
</organism>
<dbReference type="AlphaFoldDB" id="A0A7G2CTH2"/>
<evidence type="ECO:0000256" key="1">
    <source>
        <dbReference type="SAM" id="MobiDB-lite"/>
    </source>
</evidence>
<dbReference type="VEuPathDB" id="TriTrypDB:ADEAN_000989500"/>
<keyword evidence="2" id="KW-1133">Transmembrane helix</keyword>
<dbReference type="OrthoDB" id="271663at2759"/>
<accession>A0A7G2CTH2</accession>
<protein>
    <submittedName>
        <fullName evidence="3">Uncharacterized protein</fullName>
    </submittedName>
</protein>
<keyword evidence="4" id="KW-1185">Reference proteome</keyword>
<proteinExistence type="predicted"/>
<keyword evidence="2" id="KW-0472">Membrane</keyword>
<keyword evidence="2" id="KW-0812">Transmembrane</keyword>
<feature type="transmembrane region" description="Helical" evidence="2">
    <location>
        <begin position="282"/>
        <end position="300"/>
    </location>
</feature>
<evidence type="ECO:0000256" key="2">
    <source>
        <dbReference type="SAM" id="Phobius"/>
    </source>
</evidence>
<dbReference type="EMBL" id="LR877169">
    <property type="protein sequence ID" value="CAD2222351.1"/>
    <property type="molecule type" value="Genomic_DNA"/>
</dbReference>
<evidence type="ECO:0000313" key="4">
    <source>
        <dbReference type="Proteomes" id="UP000515908"/>
    </source>
</evidence>